<reference evidence="2 3" key="1">
    <citation type="submission" date="2024-07" db="EMBL/GenBank/DDBJ databases">
        <authorList>
            <person name="Akdeniz Z."/>
        </authorList>
    </citation>
    <scope>NUCLEOTIDE SEQUENCE [LARGE SCALE GENOMIC DNA]</scope>
</reference>
<accession>A0ABP1IKL5</accession>
<proteinExistence type="predicted"/>
<comment type="caution">
    <text evidence="2">The sequence shown here is derived from an EMBL/GenBank/DDBJ whole genome shotgun (WGS) entry which is preliminary data.</text>
</comment>
<name>A0ABP1IKL5_9EUKA</name>
<sequence length="231" mass="26359">MILQRFPCSSLRTFLLKKQASAVIVPTIFLCGPVPYLFLYFTIPLRRVMNLIPINTSNSSISEIISYLNLIIVDNDGALNSRISLSYAFLESNNFVIHYNFSFLVCCFQRAVSSKCNCFNITISNNSPSVYSLPFSGQSYSIIVLCNSERAVSSFLYLAIYPLRLLTVKFSSAIVSFSRFICKLQQPRSDLSICVSYLLVGEWFIKNVNQKMYKMKEISIVLFFLGHFRND</sequence>
<protein>
    <submittedName>
        <fullName evidence="2">Hypothetical_protein</fullName>
    </submittedName>
</protein>
<evidence type="ECO:0000313" key="2">
    <source>
        <dbReference type="EMBL" id="CAL6018163.1"/>
    </source>
</evidence>
<gene>
    <name evidence="2" type="ORF">HINF_LOCUS26333</name>
</gene>
<evidence type="ECO:0000313" key="3">
    <source>
        <dbReference type="Proteomes" id="UP001642409"/>
    </source>
</evidence>
<dbReference type="EMBL" id="CAXDID020000080">
    <property type="protein sequence ID" value="CAL6018163.1"/>
    <property type="molecule type" value="Genomic_DNA"/>
</dbReference>
<dbReference type="Proteomes" id="UP001642409">
    <property type="component" value="Unassembled WGS sequence"/>
</dbReference>
<keyword evidence="1" id="KW-1133">Transmembrane helix</keyword>
<keyword evidence="1" id="KW-0472">Membrane</keyword>
<organism evidence="2 3">
    <name type="scientific">Hexamita inflata</name>
    <dbReference type="NCBI Taxonomy" id="28002"/>
    <lineage>
        <taxon>Eukaryota</taxon>
        <taxon>Metamonada</taxon>
        <taxon>Diplomonadida</taxon>
        <taxon>Hexamitidae</taxon>
        <taxon>Hexamitinae</taxon>
        <taxon>Hexamita</taxon>
    </lineage>
</organism>
<evidence type="ECO:0000256" key="1">
    <source>
        <dbReference type="SAM" id="Phobius"/>
    </source>
</evidence>
<keyword evidence="1" id="KW-0812">Transmembrane</keyword>
<feature type="transmembrane region" description="Helical" evidence="1">
    <location>
        <begin position="20"/>
        <end position="41"/>
    </location>
</feature>
<keyword evidence="3" id="KW-1185">Reference proteome</keyword>